<feature type="domain" description="3-hydroxyacyl-CoA dehydrogenase NAD binding" evidence="5">
    <location>
        <begin position="31"/>
        <end position="209"/>
    </location>
</feature>
<dbReference type="InterPro" id="IPR013328">
    <property type="entry name" value="6PGD_dom2"/>
</dbReference>
<dbReference type="GO" id="GO:0008691">
    <property type="term" value="F:3-hydroxybutyryl-CoA dehydrogenase activity"/>
    <property type="evidence" value="ECO:0007669"/>
    <property type="project" value="TreeGrafter"/>
</dbReference>
<evidence type="ECO:0000256" key="2">
    <source>
        <dbReference type="ARBA" id="ARBA00009463"/>
    </source>
</evidence>
<evidence type="ECO:0000256" key="1">
    <source>
        <dbReference type="ARBA" id="ARBA00005086"/>
    </source>
</evidence>
<evidence type="ECO:0000259" key="5">
    <source>
        <dbReference type="Pfam" id="PF02737"/>
    </source>
</evidence>
<gene>
    <name evidence="6" type="primary">paaH_2</name>
    <name evidence="6" type="ORF">Pth03_47690</name>
</gene>
<dbReference type="PANTHER" id="PTHR48075:SF9">
    <property type="entry name" value="3-HYDROXYBUTYRYL-COA DEHYDROGENASE"/>
    <property type="match status" value="1"/>
</dbReference>
<evidence type="ECO:0000259" key="4">
    <source>
        <dbReference type="Pfam" id="PF00725"/>
    </source>
</evidence>
<feature type="domain" description="3-hydroxyacyl-CoA dehydrogenase C-terminal" evidence="4">
    <location>
        <begin position="212"/>
        <end position="308"/>
    </location>
</feature>
<comment type="similarity">
    <text evidence="2">Belongs to the 3-hydroxyacyl-CoA dehydrogenase family.</text>
</comment>
<dbReference type="Gene3D" id="3.40.50.720">
    <property type="entry name" value="NAD(P)-binding Rossmann-like Domain"/>
    <property type="match status" value="2"/>
</dbReference>
<evidence type="ECO:0000313" key="7">
    <source>
        <dbReference type="Proteomes" id="UP000605992"/>
    </source>
</evidence>
<comment type="caution">
    <text evidence="6">The sequence shown here is derived from an EMBL/GenBank/DDBJ whole genome shotgun (WGS) entry which is preliminary data.</text>
</comment>
<sequence>MTNRMSANPTGAYGPDEPLWETGRMARTFETVGVVGLGTMGAGIAEVFARSGLNVIGVEADDAALARGRGHLESSTGKVVARGRMSTQEQTALLGRISFTTSREDLAGADLVIEAIPEIMEYKRALFADLDRICKPSAVLATNTSSLSVTAIAAATSRPAQVVGMHFFNPAPVMRLVEVIGTVVIEDGLAAEVAGLARRLGKTPVTVGDRAGFVVNRLLLGYLNHACVLLESGLSSRDDIDVAMKLGLGLPMGPFTLLDLVGLDTSYEVCEVLFRESRDRRHAPAPMLRELVTAGLLGRKTGRGFYSYGEGTATVPEAGPKAAVSVAGIVGGVPEAARLLTDLDAAGFKAVVAEPSDLTPVADADVVIALSERPVIELAVRLPHPERLVGLHLVGDQVAEVASTVLTSDEAAGAVRDLVTVLGRTSVRCGDRAEFVVNALLYPYLNDAIRMLDSGYASAGDIDTAMRLGCGYPAGPFEMLDVIGLERVRDGLRALYAEYREPSFAPAPLLDQLVTAGVSGIRAYAR</sequence>
<feature type="domain" description="3-hydroxyacyl-CoA dehydrogenase C-terminal" evidence="4">
    <location>
        <begin position="435"/>
        <end position="520"/>
    </location>
</feature>
<evidence type="ECO:0000313" key="6">
    <source>
        <dbReference type="EMBL" id="GII56380.1"/>
    </source>
</evidence>
<keyword evidence="7" id="KW-1185">Reference proteome</keyword>
<dbReference type="GO" id="GO:0006635">
    <property type="term" value="P:fatty acid beta-oxidation"/>
    <property type="evidence" value="ECO:0007669"/>
    <property type="project" value="TreeGrafter"/>
</dbReference>
<dbReference type="Pfam" id="PF00725">
    <property type="entry name" value="3HCDH"/>
    <property type="match status" value="2"/>
</dbReference>
<name>A0A8J3V5D4_9ACTN</name>
<reference evidence="6" key="1">
    <citation type="submission" date="2021-01" db="EMBL/GenBank/DDBJ databases">
        <title>Whole genome shotgun sequence of Planotetraspora thailandica NBRC 104271.</title>
        <authorList>
            <person name="Komaki H."/>
            <person name="Tamura T."/>
        </authorList>
    </citation>
    <scope>NUCLEOTIDE SEQUENCE</scope>
    <source>
        <strain evidence="6">NBRC 104271</strain>
    </source>
</reference>
<comment type="pathway">
    <text evidence="1">Lipid metabolism; butanoate metabolism.</text>
</comment>
<dbReference type="Proteomes" id="UP000605992">
    <property type="component" value="Unassembled WGS sequence"/>
</dbReference>
<protein>
    <submittedName>
        <fullName evidence="6">3-hydroxybutyryl-CoA dehydrogenase</fullName>
    </submittedName>
</protein>
<dbReference type="GO" id="GO:0070403">
    <property type="term" value="F:NAD+ binding"/>
    <property type="evidence" value="ECO:0007669"/>
    <property type="project" value="InterPro"/>
</dbReference>
<dbReference type="PANTHER" id="PTHR48075">
    <property type="entry name" value="3-HYDROXYACYL-COA DEHYDROGENASE FAMILY PROTEIN"/>
    <property type="match status" value="1"/>
</dbReference>
<dbReference type="InterPro" id="IPR008927">
    <property type="entry name" value="6-PGluconate_DH-like_C_sf"/>
</dbReference>
<dbReference type="FunFam" id="3.40.50.720:FF:000009">
    <property type="entry name" value="Fatty oxidation complex, alpha subunit"/>
    <property type="match status" value="1"/>
</dbReference>
<dbReference type="SUPFAM" id="SSF48179">
    <property type="entry name" value="6-phosphogluconate dehydrogenase C-terminal domain-like"/>
    <property type="match status" value="2"/>
</dbReference>
<dbReference type="EMBL" id="BOOR01000035">
    <property type="protein sequence ID" value="GII56380.1"/>
    <property type="molecule type" value="Genomic_DNA"/>
</dbReference>
<organism evidence="6 7">
    <name type="scientific">Planotetraspora thailandica</name>
    <dbReference type="NCBI Taxonomy" id="487172"/>
    <lineage>
        <taxon>Bacteria</taxon>
        <taxon>Bacillati</taxon>
        <taxon>Actinomycetota</taxon>
        <taxon>Actinomycetes</taxon>
        <taxon>Streptosporangiales</taxon>
        <taxon>Streptosporangiaceae</taxon>
        <taxon>Planotetraspora</taxon>
    </lineage>
</organism>
<accession>A0A8J3V5D4</accession>
<dbReference type="AlphaFoldDB" id="A0A8J3V5D4"/>
<dbReference type="InterPro" id="IPR006176">
    <property type="entry name" value="3-OHacyl-CoA_DH_NAD-bd"/>
</dbReference>
<keyword evidence="3" id="KW-0560">Oxidoreductase</keyword>
<evidence type="ECO:0000256" key="3">
    <source>
        <dbReference type="ARBA" id="ARBA00023002"/>
    </source>
</evidence>
<dbReference type="Pfam" id="PF02737">
    <property type="entry name" value="3HCDH_N"/>
    <property type="match status" value="1"/>
</dbReference>
<dbReference type="SUPFAM" id="SSF51735">
    <property type="entry name" value="NAD(P)-binding Rossmann-fold domains"/>
    <property type="match status" value="1"/>
</dbReference>
<dbReference type="InterPro" id="IPR036291">
    <property type="entry name" value="NAD(P)-bd_dom_sf"/>
</dbReference>
<dbReference type="Gene3D" id="1.10.1040.10">
    <property type="entry name" value="N-(1-d-carboxylethyl)-l-norvaline Dehydrogenase, domain 2"/>
    <property type="match status" value="2"/>
</dbReference>
<dbReference type="InterPro" id="IPR006108">
    <property type="entry name" value="3HC_DH_C"/>
</dbReference>
<proteinExistence type="inferred from homology"/>